<dbReference type="Proteomes" id="UP001174839">
    <property type="component" value="Unassembled WGS sequence"/>
</dbReference>
<dbReference type="Gene3D" id="3.40.50.1820">
    <property type="entry name" value="alpha/beta hydrolase"/>
    <property type="match status" value="1"/>
</dbReference>
<dbReference type="PANTHER" id="PTHR43329">
    <property type="entry name" value="EPOXIDE HYDROLASE"/>
    <property type="match status" value="1"/>
</dbReference>
<dbReference type="EMBL" id="JAUDUY010000001">
    <property type="protein sequence ID" value="MDM9630294.1"/>
    <property type="molecule type" value="Genomic_DNA"/>
</dbReference>
<dbReference type="SUPFAM" id="SSF53474">
    <property type="entry name" value="alpha/beta-Hydrolases"/>
    <property type="match status" value="1"/>
</dbReference>
<accession>A0ABT7WBT0</accession>
<evidence type="ECO:0000313" key="4">
    <source>
        <dbReference type="Proteomes" id="UP001174839"/>
    </source>
</evidence>
<dbReference type="PRINTS" id="PR00412">
    <property type="entry name" value="EPOXHYDRLASE"/>
</dbReference>
<evidence type="ECO:0000259" key="2">
    <source>
        <dbReference type="Pfam" id="PF00561"/>
    </source>
</evidence>
<dbReference type="InterPro" id="IPR000639">
    <property type="entry name" value="Epox_hydrolase-like"/>
</dbReference>
<organism evidence="3 4">
    <name type="scientific">Robiginitalea aurantiaca</name>
    <dbReference type="NCBI Taxonomy" id="3056915"/>
    <lineage>
        <taxon>Bacteria</taxon>
        <taxon>Pseudomonadati</taxon>
        <taxon>Bacteroidota</taxon>
        <taxon>Flavobacteriia</taxon>
        <taxon>Flavobacteriales</taxon>
        <taxon>Flavobacteriaceae</taxon>
        <taxon>Robiginitalea</taxon>
    </lineage>
</organism>
<proteinExistence type="predicted"/>
<keyword evidence="1 3" id="KW-0378">Hydrolase</keyword>
<dbReference type="PRINTS" id="PR00111">
    <property type="entry name" value="ABHYDROLASE"/>
</dbReference>
<dbReference type="RefSeq" id="WP_289723653.1">
    <property type="nucleotide sequence ID" value="NZ_JAUDUY010000001.1"/>
</dbReference>
<feature type="domain" description="AB hydrolase-1" evidence="2">
    <location>
        <begin position="26"/>
        <end position="258"/>
    </location>
</feature>
<reference evidence="3" key="1">
    <citation type="submission" date="2023-06" db="EMBL/GenBank/DDBJ databases">
        <title>Robiginitalea aurantiacus sp. nov. and Algoriphagus sediminis sp. nov., isolated from coastal sediment.</title>
        <authorList>
            <person name="Zhou Z.Y."/>
            <person name="An J."/>
            <person name="Jia Y.W."/>
            <person name="Du Z.J."/>
        </authorList>
    </citation>
    <scope>NUCLEOTIDE SEQUENCE</scope>
    <source>
        <strain evidence="3">M39</strain>
    </source>
</reference>
<name>A0ABT7WBT0_9FLAO</name>
<dbReference type="GO" id="GO:0016787">
    <property type="term" value="F:hydrolase activity"/>
    <property type="evidence" value="ECO:0007669"/>
    <property type="project" value="UniProtKB-KW"/>
</dbReference>
<evidence type="ECO:0000256" key="1">
    <source>
        <dbReference type="ARBA" id="ARBA00022801"/>
    </source>
</evidence>
<protein>
    <submittedName>
        <fullName evidence="3">Alpha/beta fold hydrolase</fullName>
    </submittedName>
</protein>
<gene>
    <name evidence="3" type="ORF">QU605_02350</name>
</gene>
<dbReference type="Pfam" id="PF00561">
    <property type="entry name" value="Abhydrolase_1"/>
    <property type="match status" value="1"/>
</dbReference>
<sequence length="284" mass="32878">MIRSEKIKIEDLEFDYRVCGDKQNELVVFLHGFPETSIMWAELMPEIAALGFYCIAPDMRGYSKNACPKGVKNYTITRIGDDILSIAERLRGDKFHLVGHDWGAAIGWDITYRHPERILSWTSLSIPHSRAFGKALKEDKAQKKMSRYIGFFLLPVLPEIIIRRNDFKAFRKLWKRSPPEVQENYLSVFRRKQSLTAALNYYRANIRKGRKPIGDVQTPTLFVWGNRDFAIGAFGARMTENYVKGDYTYLEVDGGHWLVQSNFSEVKDAISQHLSKYRTLPDRS</sequence>
<keyword evidence="4" id="KW-1185">Reference proteome</keyword>
<dbReference type="InterPro" id="IPR029058">
    <property type="entry name" value="AB_hydrolase_fold"/>
</dbReference>
<comment type="caution">
    <text evidence="3">The sequence shown here is derived from an EMBL/GenBank/DDBJ whole genome shotgun (WGS) entry which is preliminary data.</text>
</comment>
<evidence type="ECO:0000313" key="3">
    <source>
        <dbReference type="EMBL" id="MDM9630294.1"/>
    </source>
</evidence>
<dbReference type="InterPro" id="IPR000073">
    <property type="entry name" value="AB_hydrolase_1"/>
</dbReference>